<reference evidence="3" key="1">
    <citation type="journal article" date="2021" name="Proc. Natl. Acad. Sci. U.S.A.">
        <title>Three genomes in the algal genus Volvox reveal the fate of a haploid sex-determining region after a transition to homothallism.</title>
        <authorList>
            <person name="Yamamoto K."/>
            <person name="Hamaji T."/>
            <person name="Kawai-Toyooka H."/>
            <person name="Matsuzaki R."/>
            <person name="Takahashi F."/>
            <person name="Nishimura Y."/>
            <person name="Kawachi M."/>
            <person name="Noguchi H."/>
            <person name="Minakuchi Y."/>
            <person name="Umen J.G."/>
            <person name="Toyoda A."/>
            <person name="Nozaki H."/>
        </authorList>
    </citation>
    <scope>NUCLEOTIDE SEQUENCE</scope>
    <source>
        <strain evidence="3">NIES-3785</strain>
    </source>
</reference>
<dbReference type="Proteomes" id="UP000722791">
    <property type="component" value="Unassembled WGS sequence"/>
</dbReference>
<dbReference type="EMBL" id="BNCQ01000010">
    <property type="protein sequence ID" value="GIM01975.1"/>
    <property type="molecule type" value="Genomic_DNA"/>
</dbReference>
<dbReference type="PRINTS" id="PR00837">
    <property type="entry name" value="V5TPXLIKE"/>
</dbReference>
<dbReference type="PANTHER" id="PTHR10334">
    <property type="entry name" value="CYSTEINE-RICH SECRETORY PROTEIN-RELATED"/>
    <property type="match status" value="1"/>
</dbReference>
<feature type="compositionally biased region" description="Pro residues" evidence="1">
    <location>
        <begin position="328"/>
        <end position="389"/>
    </location>
</feature>
<feature type="compositionally biased region" description="Pro residues" evidence="1">
    <location>
        <begin position="147"/>
        <end position="170"/>
    </location>
</feature>
<name>A0A8J4CA61_9CHLO</name>
<keyword evidence="2" id="KW-0732">Signal</keyword>
<dbReference type="OrthoDB" id="337038at2759"/>
<dbReference type="AlphaFoldDB" id="A0A8J4CA61"/>
<dbReference type="Pfam" id="PF00188">
    <property type="entry name" value="CAP"/>
    <property type="match status" value="1"/>
</dbReference>
<evidence type="ECO:0000256" key="1">
    <source>
        <dbReference type="SAM" id="MobiDB-lite"/>
    </source>
</evidence>
<dbReference type="SMART" id="SM00198">
    <property type="entry name" value="SCP"/>
    <property type="match status" value="1"/>
</dbReference>
<proteinExistence type="predicted"/>
<feature type="compositionally biased region" description="Pro residues" evidence="1">
    <location>
        <begin position="204"/>
        <end position="299"/>
    </location>
</feature>
<organism evidence="3 4">
    <name type="scientific">Volvox reticuliferus</name>
    <dbReference type="NCBI Taxonomy" id="1737510"/>
    <lineage>
        <taxon>Eukaryota</taxon>
        <taxon>Viridiplantae</taxon>
        <taxon>Chlorophyta</taxon>
        <taxon>core chlorophytes</taxon>
        <taxon>Chlorophyceae</taxon>
        <taxon>CS clade</taxon>
        <taxon>Chlamydomonadales</taxon>
        <taxon>Volvocaceae</taxon>
        <taxon>Volvox</taxon>
    </lineage>
</organism>
<evidence type="ECO:0000256" key="2">
    <source>
        <dbReference type="SAM" id="SignalP"/>
    </source>
</evidence>
<dbReference type="InterPro" id="IPR001283">
    <property type="entry name" value="CRISP-related"/>
</dbReference>
<comment type="caution">
    <text evidence="3">The sequence shown here is derived from an EMBL/GenBank/DDBJ whole genome shotgun (WGS) entry which is preliminary data.</text>
</comment>
<dbReference type="SUPFAM" id="SSF55797">
    <property type="entry name" value="PR-1-like"/>
    <property type="match status" value="1"/>
</dbReference>
<feature type="chain" id="PRO_5044017481" evidence="2">
    <location>
        <begin position="39"/>
        <end position="588"/>
    </location>
</feature>
<evidence type="ECO:0000313" key="4">
    <source>
        <dbReference type="Proteomes" id="UP000722791"/>
    </source>
</evidence>
<accession>A0A8J4CA61</accession>
<sequence length="588" mass="63166">MSQYSRIGAAPKWCRNLVLLVPLLALLVLQLVPSPVVSQSSSSTFNEDSIPSPQLVIRKKAVRPPPPPRPPKPPHVPYRPDAPLLDVPPPDWYFPPEDMPPSPPPPLFDEGVKEMVLSDVDANATSSLPPSPKRYKKRAPRPLTMPTRPPKPPTRPPRPPPQPQGPPHRPAWPDTPMWDYPPYWYVQEEDSKDSLANTVLQSPMPSPPPPPPPPSPPPPSPLPPSPPPPSPLPPSPPPPNPPPPNPPPPPPPSPYPPVVPLLPDSPPPSPPPPSPPPPSPEPPTPPPPNPPPPSPPPPDTQALDEGTDSSETPRTGTTDTSLSQSIPPDLPPPSPPPPSPPPPSPPPPSPPPPSPPPPSPPPPSPPPPSPPPPSPPPPFPPPPAPPSPSPHSDFFPGPTDSGTASSVSAGPPPPAASDISNDPNDHSSPWYLNKDVALELHNLYRSWHDAPPLAWSDRLAREAQSWADRCWFEHSQTPYGENLALGHPNINAVVDGWYAESNKYDFLKPGFNSTTGQFTQLVWVRTSMVGCAIGVCPNGVSYLGGRWEGKLYVCMYWLPGNYAGQFEENVRPKLQGRQLRVLQQSGEL</sequence>
<feature type="region of interest" description="Disordered" evidence="1">
    <location>
        <begin position="38"/>
        <end position="426"/>
    </location>
</feature>
<protein>
    <submittedName>
        <fullName evidence="3">Uncharacterized protein</fullName>
    </submittedName>
</protein>
<dbReference type="InterPro" id="IPR035940">
    <property type="entry name" value="CAP_sf"/>
</dbReference>
<feature type="compositionally biased region" description="Pro residues" evidence="1">
    <location>
        <begin position="63"/>
        <end position="77"/>
    </location>
</feature>
<evidence type="ECO:0000313" key="3">
    <source>
        <dbReference type="EMBL" id="GIM01975.1"/>
    </source>
</evidence>
<dbReference type="InterPro" id="IPR014044">
    <property type="entry name" value="CAP_dom"/>
</dbReference>
<feature type="signal peptide" evidence="2">
    <location>
        <begin position="1"/>
        <end position="38"/>
    </location>
</feature>
<gene>
    <name evidence="3" type="ORF">Vretimale_6740</name>
</gene>
<dbReference type="Gene3D" id="3.40.33.10">
    <property type="entry name" value="CAP"/>
    <property type="match status" value="1"/>
</dbReference>
<feature type="compositionally biased region" description="Polar residues" evidence="1">
    <location>
        <begin position="309"/>
        <end position="326"/>
    </location>
</feature>
<feature type="compositionally biased region" description="Pro residues" evidence="1">
    <location>
        <begin position="86"/>
        <end position="107"/>
    </location>
</feature>